<dbReference type="Proteomes" id="UP000095255">
    <property type="component" value="Unassembled WGS sequence"/>
</dbReference>
<dbReference type="UniPathway" id="UPA00068">
    <property type="reaction ID" value="UER00109"/>
</dbReference>
<dbReference type="AlphaFoldDB" id="A0A1E5L9T2"/>
<keyword evidence="4 5" id="KW-0663">Pyridoxal phosphate</keyword>
<dbReference type="GO" id="GO:0003992">
    <property type="term" value="F:N2-acetyl-L-ornithine:2-oxoglutarate 5-aminotransferase activity"/>
    <property type="evidence" value="ECO:0007669"/>
    <property type="project" value="UniProtKB-UniRule"/>
</dbReference>
<evidence type="ECO:0000256" key="5">
    <source>
        <dbReference type="HAMAP-Rule" id="MF_01107"/>
    </source>
</evidence>
<dbReference type="InterPro" id="IPR015424">
    <property type="entry name" value="PyrdxlP-dep_Trfase"/>
</dbReference>
<evidence type="ECO:0000256" key="4">
    <source>
        <dbReference type="ARBA" id="ARBA00022898"/>
    </source>
</evidence>
<comment type="subunit">
    <text evidence="5">Homodimer.</text>
</comment>
<dbReference type="PIRSF" id="PIRSF000521">
    <property type="entry name" value="Transaminase_4ab_Lys_Orn"/>
    <property type="match status" value="1"/>
</dbReference>
<comment type="cofactor">
    <cofactor evidence="5">
        <name>pyridoxal 5'-phosphate</name>
        <dbReference type="ChEBI" id="CHEBI:597326"/>
    </cofactor>
    <text evidence="5">Binds 1 pyridoxal phosphate per subunit.</text>
</comment>
<name>A0A1E5L9T2_9FIRM</name>
<keyword evidence="5" id="KW-0055">Arginine biosynthesis</keyword>
<feature type="binding site" evidence="5">
    <location>
        <begin position="212"/>
        <end position="215"/>
    </location>
    <ligand>
        <name>pyridoxal 5'-phosphate</name>
        <dbReference type="ChEBI" id="CHEBI:597326"/>
    </ligand>
</feature>
<dbReference type="InterPro" id="IPR004636">
    <property type="entry name" value="AcOrn/SuccOrn_fam"/>
</dbReference>
<feature type="binding site" evidence="5">
    <location>
        <position position="270"/>
    </location>
    <ligand>
        <name>pyridoxal 5'-phosphate</name>
        <dbReference type="ChEBI" id="CHEBI:597326"/>
    </ligand>
</feature>
<evidence type="ECO:0000256" key="2">
    <source>
        <dbReference type="ARBA" id="ARBA00022605"/>
    </source>
</evidence>
<feature type="coiled-coil region" evidence="6">
    <location>
        <begin position="294"/>
        <end position="321"/>
    </location>
</feature>
<dbReference type="InterPro" id="IPR005814">
    <property type="entry name" value="Aminotrans_3"/>
</dbReference>
<keyword evidence="1 5" id="KW-0032">Aminotransferase</keyword>
<dbReference type="EC" id="2.6.1.11" evidence="5"/>
<dbReference type="Pfam" id="PF00202">
    <property type="entry name" value="Aminotran_3"/>
    <property type="match status" value="1"/>
</dbReference>
<feature type="binding site" evidence="5">
    <location>
        <begin position="94"/>
        <end position="95"/>
    </location>
    <ligand>
        <name>pyridoxal 5'-phosphate</name>
        <dbReference type="ChEBI" id="CHEBI:597326"/>
    </ligand>
</feature>
<reference evidence="7 8" key="1">
    <citation type="submission" date="2016-09" db="EMBL/GenBank/DDBJ databases">
        <title>Desulfuribacillus arsenicus sp. nov., an obligately anaerobic, dissimilatory arsenic- and antimonate-reducing bacterium isolated from anoxic sediments.</title>
        <authorList>
            <person name="Abin C.A."/>
            <person name="Hollibaugh J.T."/>
        </authorList>
    </citation>
    <scope>NUCLEOTIDE SEQUENCE [LARGE SCALE GENOMIC DNA]</scope>
    <source>
        <strain evidence="7 8">MLFW-2</strain>
    </source>
</reference>
<comment type="pathway">
    <text evidence="5">Amino-acid biosynthesis; L-arginine biosynthesis; N(2)-acetyl-L-ornithine from L-glutamate: step 4/4.</text>
</comment>
<keyword evidence="2 5" id="KW-0028">Amino-acid biosynthesis</keyword>
<dbReference type="GO" id="GO:0042802">
    <property type="term" value="F:identical protein binding"/>
    <property type="evidence" value="ECO:0007669"/>
    <property type="project" value="TreeGrafter"/>
</dbReference>
<evidence type="ECO:0000313" key="8">
    <source>
        <dbReference type="Proteomes" id="UP000095255"/>
    </source>
</evidence>
<comment type="catalytic activity">
    <reaction evidence="5">
        <text>N(2)-acetyl-L-ornithine + 2-oxoglutarate = N-acetyl-L-glutamate 5-semialdehyde + L-glutamate</text>
        <dbReference type="Rhea" id="RHEA:18049"/>
        <dbReference type="ChEBI" id="CHEBI:16810"/>
        <dbReference type="ChEBI" id="CHEBI:29123"/>
        <dbReference type="ChEBI" id="CHEBI:29985"/>
        <dbReference type="ChEBI" id="CHEBI:57805"/>
        <dbReference type="EC" id="2.6.1.11"/>
    </reaction>
</comment>
<dbReference type="InterPro" id="IPR015422">
    <property type="entry name" value="PyrdxlP-dep_Trfase_small"/>
</dbReference>
<dbReference type="NCBIfam" id="TIGR00707">
    <property type="entry name" value="argD"/>
    <property type="match status" value="1"/>
</dbReference>
<evidence type="ECO:0000256" key="3">
    <source>
        <dbReference type="ARBA" id="ARBA00022679"/>
    </source>
</evidence>
<protein>
    <recommendedName>
        <fullName evidence="5">Acetylornithine aminotransferase</fullName>
        <shortName evidence="5">ACOAT</shortName>
        <ecNumber evidence="5">2.6.1.11</ecNumber>
    </recommendedName>
</protein>
<dbReference type="RefSeq" id="WP_069700661.1">
    <property type="nucleotide sequence ID" value="NZ_MJAT01000001.1"/>
</dbReference>
<dbReference type="CDD" id="cd00610">
    <property type="entry name" value="OAT_like"/>
    <property type="match status" value="1"/>
</dbReference>
<feature type="binding site" evidence="5">
    <location>
        <position position="130"/>
    </location>
    <ligand>
        <name>N(2)-acetyl-L-ornithine</name>
        <dbReference type="ChEBI" id="CHEBI:57805"/>
    </ligand>
</feature>
<evidence type="ECO:0000256" key="1">
    <source>
        <dbReference type="ARBA" id="ARBA00022576"/>
    </source>
</evidence>
<sequence>MSLMNTYNRWPIQLERGQGSYVWDTEGKKYLDYTSGIAVNQFGHNFPPLVQAIQAQAEKLIHCSNLFHIPSQQQLADALVQESGYGKVFFSNSGAEANEAAIKLARRYQQKVRGEYRYEIITFEKSFHGRTLTTITATAQPKYQEGFQPLPEGFIYCPLNNLEAVEQAITDKTAAILFELVQGEGGVHIVDPQFLQGLKVLAEKHQLLLIVDEVQTGMGRTGTMFAWQQFDFQPDIFTLAKGLGGGVPIGACVAKETVAEAFVPGTHASTFGGNPLVTAAANAIMNEMKKEETKQQIRTNSEQLTEKLQLLQQDFSDLIVEMRGMGLIRGIQFVDSVPVLDMIAKFREKGLLLVPAGDNTLRLLPPLNTSFDEIEEAFTVIREVLNDLTLVKS</sequence>
<comment type="similarity">
    <text evidence="5">Belongs to the class-III pyridoxal-phosphate-dependent aminotransferase family. ArgD subfamily.</text>
</comment>
<dbReference type="PROSITE" id="PS00600">
    <property type="entry name" value="AA_TRANSFER_CLASS_3"/>
    <property type="match status" value="1"/>
</dbReference>
<evidence type="ECO:0000256" key="6">
    <source>
        <dbReference type="SAM" id="Coils"/>
    </source>
</evidence>
<dbReference type="Gene3D" id="3.90.1150.10">
    <property type="entry name" value="Aspartate Aminotransferase, domain 1"/>
    <property type="match status" value="1"/>
</dbReference>
<keyword evidence="6" id="KW-0175">Coiled coil</keyword>
<evidence type="ECO:0000313" key="7">
    <source>
        <dbReference type="EMBL" id="OEH86784.1"/>
    </source>
</evidence>
<comment type="caution">
    <text evidence="7">The sequence shown here is derived from an EMBL/GenBank/DDBJ whole genome shotgun (WGS) entry which is preliminary data.</text>
</comment>
<accession>A0A1E5L9T2</accession>
<feature type="binding site" evidence="5">
    <location>
        <position position="127"/>
    </location>
    <ligand>
        <name>pyridoxal 5'-phosphate</name>
        <dbReference type="ChEBI" id="CHEBI:597326"/>
    </ligand>
</feature>
<dbReference type="STRING" id="1390249.BHU72_00485"/>
<dbReference type="InterPro" id="IPR015421">
    <property type="entry name" value="PyrdxlP-dep_Trfase_major"/>
</dbReference>
<dbReference type="GO" id="GO:0030170">
    <property type="term" value="F:pyridoxal phosphate binding"/>
    <property type="evidence" value="ECO:0007669"/>
    <property type="project" value="InterPro"/>
</dbReference>
<comment type="miscellaneous">
    <text evidence="5">May also have succinyldiaminopimelate aminotransferase activity, thus carrying out the corresponding step in lysine biosynthesis.</text>
</comment>
<organism evidence="7 8">
    <name type="scientific">Desulfuribacillus stibiiarsenatis</name>
    <dbReference type="NCBI Taxonomy" id="1390249"/>
    <lineage>
        <taxon>Bacteria</taxon>
        <taxon>Bacillati</taxon>
        <taxon>Bacillota</taxon>
        <taxon>Desulfuribacillia</taxon>
        <taxon>Desulfuribacillales</taxon>
        <taxon>Desulfuribacillaceae</taxon>
        <taxon>Desulfuribacillus</taxon>
    </lineage>
</organism>
<dbReference type="GO" id="GO:0006526">
    <property type="term" value="P:L-arginine biosynthetic process"/>
    <property type="evidence" value="ECO:0007669"/>
    <property type="project" value="UniProtKB-UniRule"/>
</dbReference>
<keyword evidence="3 5" id="KW-0808">Transferase</keyword>
<keyword evidence="5" id="KW-0963">Cytoplasm</keyword>
<feature type="modified residue" description="N6-(pyridoxal phosphate)lysine" evidence="5">
    <location>
        <position position="241"/>
    </location>
</feature>
<dbReference type="InterPro" id="IPR050103">
    <property type="entry name" value="Class-III_PLP-dep_AT"/>
</dbReference>
<dbReference type="PANTHER" id="PTHR11986:SF79">
    <property type="entry name" value="ACETYLORNITHINE AMINOTRANSFERASE, MITOCHONDRIAL"/>
    <property type="match status" value="1"/>
</dbReference>
<dbReference type="NCBIfam" id="NF002325">
    <property type="entry name" value="PRK01278.1"/>
    <property type="match status" value="1"/>
</dbReference>
<dbReference type="HAMAP" id="MF_01107">
    <property type="entry name" value="ArgD_aminotrans_3"/>
    <property type="match status" value="1"/>
</dbReference>
<comment type="subcellular location">
    <subcellularLocation>
        <location evidence="5">Cytoplasm</location>
    </subcellularLocation>
</comment>
<dbReference type="EMBL" id="MJAT01000001">
    <property type="protein sequence ID" value="OEH86784.1"/>
    <property type="molecule type" value="Genomic_DNA"/>
</dbReference>
<dbReference type="InterPro" id="IPR049704">
    <property type="entry name" value="Aminotrans_3_PPA_site"/>
</dbReference>
<dbReference type="PANTHER" id="PTHR11986">
    <property type="entry name" value="AMINOTRANSFERASE CLASS III"/>
    <property type="match status" value="1"/>
</dbReference>
<keyword evidence="8" id="KW-1185">Reference proteome</keyword>
<feature type="binding site" evidence="5">
    <location>
        <position position="269"/>
    </location>
    <ligand>
        <name>N(2)-acetyl-L-ornithine</name>
        <dbReference type="ChEBI" id="CHEBI:57805"/>
    </ligand>
</feature>
<gene>
    <name evidence="5" type="primary">argD</name>
    <name evidence="7" type="ORF">BHU72_00485</name>
</gene>
<dbReference type="FunFam" id="3.40.640.10:FF:000004">
    <property type="entry name" value="Acetylornithine aminotransferase"/>
    <property type="match status" value="1"/>
</dbReference>
<proteinExistence type="inferred from homology"/>
<dbReference type="GO" id="GO:0005737">
    <property type="term" value="C:cytoplasm"/>
    <property type="evidence" value="ECO:0007669"/>
    <property type="project" value="UniProtKB-SubCell"/>
</dbReference>
<dbReference type="SUPFAM" id="SSF53383">
    <property type="entry name" value="PLP-dependent transferases"/>
    <property type="match status" value="1"/>
</dbReference>
<dbReference type="Gene3D" id="3.40.640.10">
    <property type="entry name" value="Type I PLP-dependent aspartate aminotransferase-like (Major domain)"/>
    <property type="match status" value="1"/>
</dbReference>